<dbReference type="EMBL" id="RIBZ01000544">
    <property type="protein sequence ID" value="RNG11833.1"/>
    <property type="molecule type" value="Genomic_DNA"/>
</dbReference>
<proteinExistence type="predicted"/>
<evidence type="ECO:0000313" key="3">
    <source>
        <dbReference type="Proteomes" id="UP000275401"/>
    </source>
</evidence>
<organism evidence="2 3">
    <name type="scientific">Streptomyces botrytidirepellens</name>
    <dbReference type="NCBI Taxonomy" id="2486417"/>
    <lineage>
        <taxon>Bacteria</taxon>
        <taxon>Bacillati</taxon>
        <taxon>Actinomycetota</taxon>
        <taxon>Actinomycetes</taxon>
        <taxon>Kitasatosporales</taxon>
        <taxon>Streptomycetaceae</taxon>
        <taxon>Streptomyces</taxon>
    </lineage>
</organism>
<dbReference type="Gene3D" id="3.30.450.30">
    <property type="entry name" value="Dynein light chain 2a, cytoplasmic"/>
    <property type="match status" value="1"/>
</dbReference>
<protein>
    <submittedName>
        <fullName evidence="2">Dynein regulation protein LC7</fullName>
    </submittedName>
</protein>
<dbReference type="RefSeq" id="WP_123105535.1">
    <property type="nucleotide sequence ID" value="NZ_RIBZ01000544.1"/>
</dbReference>
<dbReference type="InterPro" id="IPR004942">
    <property type="entry name" value="Roadblock/LAMTOR2_dom"/>
</dbReference>
<sequence length="129" mass="12878">MTNPPPASGASSGDLVKELTGLRGQVLGISESIIATTDGLLVAADTATVQPESLAALSAASLALGKRSAAEVGLGSLREVVTRCNGGYSVVLAVGEQALLVILGDEGLDLTALRREAPAVVERLGGLLS</sequence>
<keyword evidence="3" id="KW-1185">Reference proteome</keyword>
<name>A0A3M8V778_9ACTN</name>
<dbReference type="Pfam" id="PF03259">
    <property type="entry name" value="Robl_LC7"/>
    <property type="match status" value="1"/>
</dbReference>
<gene>
    <name evidence="2" type="ORF">EEJ42_32570</name>
</gene>
<feature type="domain" description="Roadblock/LAMTOR2" evidence="1">
    <location>
        <begin position="16"/>
        <end position="104"/>
    </location>
</feature>
<evidence type="ECO:0000313" key="2">
    <source>
        <dbReference type="EMBL" id="RNG11833.1"/>
    </source>
</evidence>
<comment type="caution">
    <text evidence="2">The sequence shown here is derived from an EMBL/GenBank/DDBJ whole genome shotgun (WGS) entry which is preliminary data.</text>
</comment>
<dbReference type="Proteomes" id="UP000275401">
    <property type="component" value="Unassembled WGS sequence"/>
</dbReference>
<evidence type="ECO:0000259" key="1">
    <source>
        <dbReference type="SMART" id="SM00960"/>
    </source>
</evidence>
<dbReference type="SUPFAM" id="SSF103196">
    <property type="entry name" value="Roadblock/LC7 domain"/>
    <property type="match status" value="1"/>
</dbReference>
<dbReference type="SMART" id="SM00960">
    <property type="entry name" value="Robl_LC7"/>
    <property type="match status" value="1"/>
</dbReference>
<accession>A0A3M8V778</accession>
<dbReference type="AlphaFoldDB" id="A0A3M8V778"/>
<reference evidence="2 3" key="1">
    <citation type="submission" date="2018-11" db="EMBL/GenBank/DDBJ databases">
        <title>The Potential of Streptomyces as Biocontrol Agents against the Tomato grey mould, Botrytis cinerea (Gray mold) Frontiers in Microbiology.</title>
        <authorList>
            <person name="Li D."/>
        </authorList>
    </citation>
    <scope>NUCLEOTIDE SEQUENCE [LARGE SCALE GENOMIC DNA]</scope>
    <source>
        <strain evidence="2 3">NEAU-LD23</strain>
    </source>
</reference>